<dbReference type="Proteomes" id="UP000537141">
    <property type="component" value="Unassembled WGS sequence"/>
</dbReference>
<gene>
    <name evidence="3" type="ORF">HNQ55_002749</name>
</gene>
<name>A0A7X0NIV2_9GAMM</name>
<organism evidence="3 4">
    <name type="scientific">Thalassotalea piscium</name>
    <dbReference type="NCBI Taxonomy" id="1230533"/>
    <lineage>
        <taxon>Bacteria</taxon>
        <taxon>Pseudomonadati</taxon>
        <taxon>Pseudomonadota</taxon>
        <taxon>Gammaproteobacteria</taxon>
        <taxon>Alteromonadales</taxon>
        <taxon>Colwelliaceae</taxon>
        <taxon>Thalassotalea</taxon>
    </lineage>
</organism>
<dbReference type="GO" id="GO:0030313">
    <property type="term" value="C:cell envelope"/>
    <property type="evidence" value="ECO:0007669"/>
    <property type="project" value="UniProtKB-SubCell"/>
</dbReference>
<comment type="subcellular location">
    <subcellularLocation>
        <location evidence="1">Cell envelope</location>
    </subcellularLocation>
</comment>
<dbReference type="PANTHER" id="PTHR32347">
    <property type="entry name" value="EFFLUX SYSTEM COMPONENT YKNX-RELATED"/>
    <property type="match status" value="1"/>
</dbReference>
<protein>
    <submittedName>
        <fullName evidence="3">Multidrug resistance efflux pump</fullName>
    </submittedName>
</protein>
<evidence type="ECO:0000313" key="4">
    <source>
        <dbReference type="Proteomes" id="UP000537141"/>
    </source>
</evidence>
<keyword evidence="2" id="KW-0175">Coiled coil</keyword>
<dbReference type="RefSeq" id="WP_184425142.1">
    <property type="nucleotide sequence ID" value="NZ_AP027362.1"/>
</dbReference>
<dbReference type="PANTHER" id="PTHR32347:SF14">
    <property type="entry name" value="EFFLUX SYSTEM COMPONENT YKNX-RELATED"/>
    <property type="match status" value="1"/>
</dbReference>
<evidence type="ECO:0000313" key="3">
    <source>
        <dbReference type="EMBL" id="MBB6544220.1"/>
    </source>
</evidence>
<comment type="caution">
    <text evidence="3">The sequence shown here is derived from an EMBL/GenBank/DDBJ whole genome shotgun (WGS) entry which is preliminary data.</text>
</comment>
<proteinExistence type="predicted"/>
<dbReference type="InterPro" id="IPR050465">
    <property type="entry name" value="UPF0194_transport"/>
</dbReference>
<reference evidence="3 4" key="1">
    <citation type="submission" date="2020-08" db="EMBL/GenBank/DDBJ databases">
        <title>Genomic Encyclopedia of Type Strains, Phase IV (KMG-IV): sequencing the most valuable type-strain genomes for metagenomic binning, comparative biology and taxonomic classification.</title>
        <authorList>
            <person name="Goeker M."/>
        </authorList>
    </citation>
    <scope>NUCLEOTIDE SEQUENCE [LARGE SCALE GENOMIC DNA]</scope>
    <source>
        <strain evidence="3 4">DSM 26287</strain>
    </source>
</reference>
<evidence type="ECO:0000256" key="1">
    <source>
        <dbReference type="ARBA" id="ARBA00004196"/>
    </source>
</evidence>
<accession>A0A7X0NIV2</accession>
<keyword evidence="4" id="KW-1185">Reference proteome</keyword>
<evidence type="ECO:0000256" key="2">
    <source>
        <dbReference type="ARBA" id="ARBA00023054"/>
    </source>
</evidence>
<dbReference type="AlphaFoldDB" id="A0A7X0NIV2"/>
<dbReference type="Gene3D" id="2.40.30.170">
    <property type="match status" value="1"/>
</dbReference>
<sequence length="319" mass="36306">MYRVITFFLLSLFFTQVLAQNVLILSGEIKAGDNQTFYSPKTDNWRVQLQWLLPEGEIANKGDLVVVFDSGAIQSTIEQTDVNLYAAKEELARKKSDAKQQLMEKEFAQKRTELLLAKARIDASIPVEHLSQYDYEKYQLDLEKALLANAKAKDELAQQKVVNEVNITKQELTIKKYEFDLDYNQNKLSKMSLYAERTGPILYANHPWTGEKIFVGMTAQPAWKIAEIPSMKGLYIEAWVHEVDYKKVAVGDSAKLTFDAYPNQVFTATIKTLSTQPEERMLWGDGVYYRTVVDFTVDVNTGLLPGMSAQLEFQGVSNE</sequence>
<dbReference type="EMBL" id="JACHHU010000026">
    <property type="protein sequence ID" value="MBB6544220.1"/>
    <property type="molecule type" value="Genomic_DNA"/>
</dbReference>